<dbReference type="EMBL" id="BLAH01000153">
    <property type="protein sequence ID" value="GES40011.1"/>
    <property type="molecule type" value="Genomic_DNA"/>
</dbReference>
<gene>
    <name evidence="2" type="ORF">RAJCM14343_5289</name>
</gene>
<evidence type="ECO:0000256" key="1">
    <source>
        <dbReference type="SAM" id="MobiDB-lite"/>
    </source>
</evidence>
<dbReference type="InterPro" id="IPR009279">
    <property type="entry name" value="Portal_Mu"/>
</dbReference>
<comment type="caution">
    <text evidence="2">The sequence shown here is derived from an EMBL/GenBank/DDBJ whole genome shotgun (WGS) entry which is preliminary data.</text>
</comment>
<keyword evidence="3" id="KW-1185">Reference proteome</keyword>
<feature type="region of interest" description="Disordered" evidence="1">
    <location>
        <begin position="407"/>
        <end position="435"/>
    </location>
</feature>
<dbReference type="RefSeq" id="WP_043801289.1">
    <property type="nucleotide sequence ID" value="NZ_BAAAYP010000122.1"/>
</dbReference>
<accession>A0ABQ0YTN5</accession>
<dbReference type="Pfam" id="PF06074">
    <property type="entry name" value="Portal_Mu"/>
    <property type="match status" value="1"/>
</dbReference>
<evidence type="ECO:0000313" key="2">
    <source>
        <dbReference type="EMBL" id="GES40011.1"/>
    </source>
</evidence>
<feature type="compositionally biased region" description="Pro residues" evidence="1">
    <location>
        <begin position="416"/>
        <end position="429"/>
    </location>
</feature>
<protein>
    <submittedName>
        <fullName evidence="2">Phage protein</fullName>
    </submittedName>
</protein>
<dbReference type="Proteomes" id="UP000325466">
    <property type="component" value="Unassembled WGS sequence"/>
</dbReference>
<organism evidence="2 3">
    <name type="scientific">Rhodococcus aetherivorans</name>
    <dbReference type="NCBI Taxonomy" id="191292"/>
    <lineage>
        <taxon>Bacteria</taxon>
        <taxon>Bacillati</taxon>
        <taxon>Actinomycetota</taxon>
        <taxon>Actinomycetes</taxon>
        <taxon>Mycobacteriales</taxon>
        <taxon>Nocardiaceae</taxon>
        <taxon>Rhodococcus</taxon>
    </lineage>
</organism>
<evidence type="ECO:0000313" key="3">
    <source>
        <dbReference type="Proteomes" id="UP000325466"/>
    </source>
</evidence>
<sequence length="435" mass="48097">MAETTTPVPAYEVGYVRPDGIVSSLDWRQWMDEEKVPELRWPQSVGVYGRMMREDGRVASVISAIGLPIRRTPWRVEPNGATDEVTEFVARNLNLAIVGESEEDKPRPRTRGRFSWAEHLRLALLMLPYGHSFFEQVYYLGDDGRAYLKKLAPRPQRTIAAINVALDGGLDSIVQRAPSVDGIQVQTIVDGGIKIPVSRLVAYVRDPEPGDWKGSSLLRPAYKHWLLKDELMRIEAATARRNGMGIPVATAPEGETDIERYQKLASSARAGESSGIGLPAGAEMKLLGVQGNLPDIRQAIEYHDKQIALAGLAHFLNLDRGGSYALASVQADTFVQSVQTFAEAARDIANAHVVEDLVDLNFGEDVPAPRIVFDEIGSRQDLTASALKMLIDAGLIRLDRSLEEYTRQQYGLPAKDTPPPDEPWTPDNPNPQEDQ</sequence>
<reference evidence="2 3" key="1">
    <citation type="journal article" date="2018" name="Biodegradation">
        <title>1,4-Dioxane degradation characteristics of Rhodococcus aetherivorans JCM 14343.</title>
        <authorList>
            <person name="Inoue D."/>
            <person name="Tsunoda T."/>
            <person name="Yamamoto N."/>
            <person name="Ike M."/>
            <person name="Sei K."/>
        </authorList>
    </citation>
    <scope>NUCLEOTIDE SEQUENCE [LARGE SCALE GENOMIC DNA]</scope>
    <source>
        <strain evidence="2 3">JCM 14343</strain>
    </source>
</reference>
<name>A0ABQ0YTN5_9NOCA</name>
<proteinExistence type="predicted"/>